<evidence type="ECO:0000313" key="2">
    <source>
        <dbReference type="EMBL" id="MFC5386227.1"/>
    </source>
</evidence>
<proteinExistence type="predicted"/>
<gene>
    <name evidence="2" type="ORF">ACFPLB_09650</name>
</gene>
<dbReference type="Gene3D" id="1.20.120.520">
    <property type="entry name" value="nmb1532 protein domain like"/>
    <property type="match status" value="1"/>
</dbReference>
<organism evidence="2 3">
    <name type="scientific">Aquamicrobium segne</name>
    <dbReference type="NCBI Taxonomy" id="469547"/>
    <lineage>
        <taxon>Bacteria</taxon>
        <taxon>Pseudomonadati</taxon>
        <taxon>Pseudomonadota</taxon>
        <taxon>Alphaproteobacteria</taxon>
        <taxon>Hyphomicrobiales</taxon>
        <taxon>Phyllobacteriaceae</taxon>
        <taxon>Aquamicrobium</taxon>
    </lineage>
</organism>
<protein>
    <submittedName>
        <fullName evidence="2">Hemerythrin domain-containing protein</fullName>
    </submittedName>
</protein>
<dbReference type="InterPro" id="IPR012312">
    <property type="entry name" value="Hemerythrin-like"/>
</dbReference>
<accession>A0ABW0GX32</accession>
<comment type="caution">
    <text evidence="2">The sequence shown here is derived from an EMBL/GenBank/DDBJ whole genome shotgun (WGS) entry which is preliminary data.</text>
</comment>
<dbReference type="RefSeq" id="WP_378229133.1">
    <property type="nucleotide sequence ID" value="NZ_JBHSLL010000025.1"/>
</dbReference>
<dbReference type="Proteomes" id="UP001596016">
    <property type="component" value="Unassembled WGS sequence"/>
</dbReference>
<dbReference type="EMBL" id="JBHSLL010000025">
    <property type="protein sequence ID" value="MFC5386227.1"/>
    <property type="molecule type" value="Genomic_DNA"/>
</dbReference>
<sequence length="163" mass="17996">MNSGAKGAEEVAQQSCRTSILAIVELAHTQILRLCDLLEEVADSLPYHVDRHKCLTIASELEPLLRGIHRFEEEALLPAYGQVLEQQGRGAASVERLLAEHVEDESFAAELTEALLVLGRTGAVENPEALGFMLRGFFEAKRRHVAFEREHVLPEIVSPETGS</sequence>
<keyword evidence="3" id="KW-1185">Reference proteome</keyword>
<reference evidence="3" key="1">
    <citation type="journal article" date="2019" name="Int. J. Syst. Evol. Microbiol.">
        <title>The Global Catalogue of Microorganisms (GCM) 10K type strain sequencing project: providing services to taxonomists for standard genome sequencing and annotation.</title>
        <authorList>
            <consortium name="The Broad Institute Genomics Platform"/>
            <consortium name="The Broad Institute Genome Sequencing Center for Infectious Disease"/>
            <person name="Wu L."/>
            <person name="Ma J."/>
        </authorList>
    </citation>
    <scope>NUCLEOTIDE SEQUENCE [LARGE SCALE GENOMIC DNA]</scope>
    <source>
        <strain evidence="3">CGMCC 4.1415</strain>
    </source>
</reference>
<feature type="domain" description="Hemerythrin-like" evidence="1">
    <location>
        <begin position="20"/>
        <end position="155"/>
    </location>
</feature>
<evidence type="ECO:0000259" key="1">
    <source>
        <dbReference type="Pfam" id="PF01814"/>
    </source>
</evidence>
<name>A0ABW0GX32_9HYPH</name>
<evidence type="ECO:0000313" key="3">
    <source>
        <dbReference type="Proteomes" id="UP001596016"/>
    </source>
</evidence>
<dbReference type="Pfam" id="PF01814">
    <property type="entry name" value="Hemerythrin"/>
    <property type="match status" value="1"/>
</dbReference>